<protein>
    <submittedName>
        <fullName evidence="1">Uncharacterized protein</fullName>
    </submittedName>
</protein>
<organism evidence="1 2">
    <name type="scientific">Nocardioides donggukensis</name>
    <dbReference type="NCBI Taxonomy" id="2774019"/>
    <lineage>
        <taxon>Bacteria</taxon>
        <taxon>Bacillati</taxon>
        <taxon>Actinomycetota</taxon>
        <taxon>Actinomycetes</taxon>
        <taxon>Propionibacteriales</taxon>
        <taxon>Nocardioidaceae</taxon>
        <taxon>Nocardioides</taxon>
    </lineage>
</organism>
<reference evidence="1" key="1">
    <citation type="submission" date="2020-09" db="EMBL/GenBank/DDBJ databases">
        <title>Nocardioides sp. strain MJB4 16S ribosomal RNA gene Genome sequencing and assembly.</title>
        <authorList>
            <person name="Kim I."/>
        </authorList>
    </citation>
    <scope>NUCLEOTIDE SEQUENCE</scope>
    <source>
        <strain evidence="1">MJB4</strain>
    </source>
</reference>
<dbReference type="Proteomes" id="UP000616839">
    <property type="component" value="Unassembled WGS sequence"/>
</dbReference>
<proteinExistence type="predicted"/>
<name>A0A927K6Z3_9ACTN</name>
<gene>
    <name evidence="1" type="ORF">IE331_04300</name>
</gene>
<dbReference type="RefSeq" id="WP_192140799.1">
    <property type="nucleotide sequence ID" value="NZ_JACYXZ010000001.1"/>
</dbReference>
<comment type="caution">
    <text evidence="1">The sequence shown here is derived from an EMBL/GenBank/DDBJ whole genome shotgun (WGS) entry which is preliminary data.</text>
</comment>
<accession>A0A927K6Z3</accession>
<dbReference type="EMBL" id="JACYXZ010000001">
    <property type="protein sequence ID" value="MBD8868840.1"/>
    <property type="molecule type" value="Genomic_DNA"/>
</dbReference>
<dbReference type="AlphaFoldDB" id="A0A927K6Z3"/>
<keyword evidence="2" id="KW-1185">Reference proteome</keyword>
<evidence type="ECO:0000313" key="1">
    <source>
        <dbReference type="EMBL" id="MBD8868840.1"/>
    </source>
</evidence>
<sequence length="69" mass="7413">MTKDVDVDPEPAAAHDGVLVIRAIEQVDGRLLFRITMGTAADEAPTMLAITGADELHATVDRWLAALQE</sequence>
<evidence type="ECO:0000313" key="2">
    <source>
        <dbReference type="Proteomes" id="UP000616839"/>
    </source>
</evidence>